<dbReference type="Gene3D" id="3.90.245.10">
    <property type="entry name" value="Ribonucleoside hydrolase-like"/>
    <property type="match status" value="1"/>
</dbReference>
<keyword evidence="5" id="KW-1185">Reference proteome</keyword>
<dbReference type="AlphaFoldDB" id="A0A7Y0FPT5"/>
<evidence type="ECO:0000313" key="5">
    <source>
        <dbReference type="Proteomes" id="UP000559626"/>
    </source>
</evidence>
<dbReference type="InterPro" id="IPR036452">
    <property type="entry name" value="Ribo_hydro-like"/>
</dbReference>
<reference evidence="4 5" key="1">
    <citation type="submission" date="2020-04" db="EMBL/GenBank/DDBJ databases">
        <title>Hymenobacter polaris sp. nov., isolated from Arctic soil.</title>
        <authorList>
            <person name="Dahal R.H."/>
        </authorList>
    </citation>
    <scope>NUCLEOTIDE SEQUENCE [LARGE SCALE GENOMIC DNA]</scope>
    <source>
        <strain evidence="4 5">RP-2-7</strain>
    </source>
</reference>
<sequence>MNPANLPARLPVLFDHDGSADDFISLLLLLTMETVELQGVSITPADCYAEQAVETTLKLLDLRQRSAVPVSVGHCHGVNAFPAEWRAKPRILNALPALINLPVDLARVDARPGAVFLRDKLAAATQPVTVLLTGPCTNLVHALELAPELVTQIARVVWMGGAVDVGGNVRTYNHDGSAEWNVFWDPLAAQRLLTFHLPLTLIPLDVTNTVPVDRAFLQALAQHAVHPWACLAGQFWATTVDTIPAYEYTYFMWDVLATSYLAIPDAFGLETLELSITPTGPSAGRTRRALGSGHWVEVARTVNQAAFYAYLFGQLTQPAAA</sequence>
<dbReference type="CDD" id="cd02647">
    <property type="entry name" value="nuc_hydro_TvIAG"/>
    <property type="match status" value="1"/>
</dbReference>
<organism evidence="4 5">
    <name type="scientific">Hymenobacter polaris</name>
    <dbReference type="NCBI Taxonomy" id="2682546"/>
    <lineage>
        <taxon>Bacteria</taxon>
        <taxon>Pseudomonadati</taxon>
        <taxon>Bacteroidota</taxon>
        <taxon>Cytophagia</taxon>
        <taxon>Cytophagales</taxon>
        <taxon>Hymenobacteraceae</taxon>
        <taxon>Hymenobacter</taxon>
    </lineage>
</organism>
<name>A0A7Y0FPT5_9BACT</name>
<dbReference type="RefSeq" id="WP_169533627.1">
    <property type="nucleotide sequence ID" value="NZ_JABBGH010000004.1"/>
</dbReference>
<dbReference type="GO" id="GO:0006152">
    <property type="term" value="P:purine nucleoside catabolic process"/>
    <property type="evidence" value="ECO:0007669"/>
    <property type="project" value="TreeGrafter"/>
</dbReference>
<protein>
    <submittedName>
        <fullName evidence="4">Nucleoside hydrolase</fullName>
    </submittedName>
</protein>
<feature type="domain" description="Inosine/uridine-preferring nucleoside hydrolase" evidence="3">
    <location>
        <begin position="12"/>
        <end position="308"/>
    </location>
</feature>
<dbReference type="InterPro" id="IPR001910">
    <property type="entry name" value="Inosine/uridine_hydrolase_dom"/>
</dbReference>
<comment type="caution">
    <text evidence="4">The sequence shown here is derived from an EMBL/GenBank/DDBJ whole genome shotgun (WGS) entry which is preliminary data.</text>
</comment>
<evidence type="ECO:0000256" key="1">
    <source>
        <dbReference type="ARBA" id="ARBA00022801"/>
    </source>
</evidence>
<dbReference type="SUPFAM" id="SSF53590">
    <property type="entry name" value="Nucleoside hydrolase"/>
    <property type="match status" value="1"/>
</dbReference>
<dbReference type="GO" id="GO:0005829">
    <property type="term" value="C:cytosol"/>
    <property type="evidence" value="ECO:0007669"/>
    <property type="project" value="TreeGrafter"/>
</dbReference>
<dbReference type="PANTHER" id="PTHR12304:SF46">
    <property type="entry name" value="INOSINE-ADENOSINE-GUANOSINE-NUCLEOSIDE HYDROLASE"/>
    <property type="match status" value="1"/>
</dbReference>
<dbReference type="Pfam" id="PF01156">
    <property type="entry name" value="IU_nuc_hydro"/>
    <property type="match status" value="1"/>
</dbReference>
<evidence type="ECO:0000259" key="3">
    <source>
        <dbReference type="Pfam" id="PF01156"/>
    </source>
</evidence>
<dbReference type="GO" id="GO:0008477">
    <property type="term" value="F:purine nucleosidase activity"/>
    <property type="evidence" value="ECO:0007669"/>
    <property type="project" value="TreeGrafter"/>
</dbReference>
<keyword evidence="2" id="KW-0326">Glycosidase</keyword>
<dbReference type="EMBL" id="JABBGH010000004">
    <property type="protein sequence ID" value="NML67921.1"/>
    <property type="molecule type" value="Genomic_DNA"/>
</dbReference>
<evidence type="ECO:0000256" key="2">
    <source>
        <dbReference type="ARBA" id="ARBA00023295"/>
    </source>
</evidence>
<accession>A0A7Y0FPT5</accession>
<keyword evidence="1 4" id="KW-0378">Hydrolase</keyword>
<gene>
    <name evidence="4" type="ORF">HHL22_22195</name>
</gene>
<proteinExistence type="predicted"/>
<dbReference type="InterPro" id="IPR023186">
    <property type="entry name" value="IUNH"/>
</dbReference>
<evidence type="ECO:0000313" key="4">
    <source>
        <dbReference type="EMBL" id="NML67921.1"/>
    </source>
</evidence>
<dbReference type="Proteomes" id="UP000559626">
    <property type="component" value="Unassembled WGS sequence"/>
</dbReference>
<dbReference type="PANTHER" id="PTHR12304">
    <property type="entry name" value="INOSINE-URIDINE PREFERRING NUCLEOSIDE HYDROLASE"/>
    <property type="match status" value="1"/>
</dbReference>